<dbReference type="Gene3D" id="3.40.850.10">
    <property type="entry name" value="Kinesin motor domain"/>
    <property type="match status" value="1"/>
</dbReference>
<dbReference type="InterPro" id="IPR027417">
    <property type="entry name" value="P-loop_NTPase"/>
</dbReference>
<dbReference type="PRINTS" id="PR00380">
    <property type="entry name" value="KINESINHEAVY"/>
</dbReference>
<dbReference type="GO" id="GO:0005524">
    <property type="term" value="F:ATP binding"/>
    <property type="evidence" value="ECO:0007669"/>
    <property type="project" value="UniProtKB-KW"/>
</dbReference>
<evidence type="ECO:0000256" key="9">
    <source>
        <dbReference type="SAM" id="Coils"/>
    </source>
</evidence>
<comment type="subcellular location">
    <subcellularLocation>
        <location evidence="1">Cytoplasm</location>
        <location evidence="1">Cytoskeleton</location>
    </subcellularLocation>
</comment>
<evidence type="ECO:0000259" key="10">
    <source>
        <dbReference type="PROSITE" id="PS50067"/>
    </source>
</evidence>
<dbReference type="GO" id="GO:0005874">
    <property type="term" value="C:microtubule"/>
    <property type="evidence" value="ECO:0007669"/>
    <property type="project" value="UniProtKB-KW"/>
</dbReference>
<dbReference type="STRING" id="37001.A0A1A9WJF3"/>
<evidence type="ECO:0000256" key="6">
    <source>
        <dbReference type="ARBA" id="ARBA00023175"/>
    </source>
</evidence>
<keyword evidence="7" id="KW-0206">Cytoskeleton</keyword>
<feature type="domain" description="Kinesin motor" evidence="10">
    <location>
        <begin position="15"/>
        <end position="323"/>
    </location>
</feature>
<protein>
    <recommendedName>
        <fullName evidence="10">Kinesin motor domain-containing protein</fullName>
    </recommendedName>
</protein>
<dbReference type="VEuPathDB" id="VectorBase:GBRI021954"/>
<dbReference type="PANTHER" id="PTHR47968:SF36">
    <property type="entry name" value="KINESIN HEAVY CHAIN ISOFORM X1"/>
    <property type="match status" value="1"/>
</dbReference>
<dbReference type="GO" id="GO:0007018">
    <property type="term" value="P:microtubule-based movement"/>
    <property type="evidence" value="ECO:0007669"/>
    <property type="project" value="InterPro"/>
</dbReference>
<evidence type="ECO:0000313" key="12">
    <source>
        <dbReference type="Proteomes" id="UP000091820"/>
    </source>
</evidence>
<proteinExistence type="inferred from homology"/>
<evidence type="ECO:0000256" key="3">
    <source>
        <dbReference type="ARBA" id="ARBA00022741"/>
    </source>
</evidence>
<evidence type="ECO:0000256" key="7">
    <source>
        <dbReference type="ARBA" id="ARBA00023212"/>
    </source>
</evidence>
<evidence type="ECO:0000256" key="2">
    <source>
        <dbReference type="ARBA" id="ARBA00022701"/>
    </source>
</evidence>
<name>A0A1A9WJF3_9MUSC</name>
<comment type="caution">
    <text evidence="8">Lacks conserved residue(s) required for the propagation of feature annotation.</text>
</comment>
<dbReference type="InterPro" id="IPR027640">
    <property type="entry name" value="Kinesin-like_fam"/>
</dbReference>
<evidence type="ECO:0000256" key="5">
    <source>
        <dbReference type="ARBA" id="ARBA00023054"/>
    </source>
</evidence>
<dbReference type="PROSITE" id="PS50067">
    <property type="entry name" value="KINESIN_MOTOR_2"/>
    <property type="match status" value="1"/>
</dbReference>
<sequence length="763" mass="86777">MSTERELELAEKQNLIKVFCRFCPSNSGREKKSGYESKIECPVSLGENSLTIGDRVYNFDKIFSASTPVENVYNESGKFIVNHVLNGYNGSIFTYGSLLSNKLFTSEQEFMNLIVGHIFKNKEQTRALFDFAITVSYYEIYMEKIYDLLNTKAHLTIVDHSNGEVDVRGATERSVLTSQDIFEALNEGKLRRHSTKSGNIDRSSHSVFVIKVKRNIAGTQHIFSGKLYLVDLATSVKMSKTGTVPTEARSINRSLLTFGNILSKLNAGEKTHMRYRDSKLTRLLQDALNPNAKVSVMLGCSANAKDEDEIRSVLEFGCRLKTASHNEVLTVVESSGSENLKQFEVNLTRCRSEGHISTDSALERSSLNSKLNDRLMSDSDSCIESLCSQHSAELKEKEEEINQLYEDIENLKQNTLERFSITKIVSEYNAMKRELLSTQKANEAVVNNNKSLCTKEDIDENLIKLKGEFTEVLQILSSSESSIDVNPIVLQGNSTEDKFSALKLYMEQIKCLAKEITQKNIATEHQLAHESDLLNNSMPMINNSKENDSLLFKTNRKPKRSVSVSRINEGKQGKHNIKSSFTMCEEITSKQPTINNPKENGSLLFKTNRKPKRSVSVSSINEEKQGKQNIKSSFTMCEEITAKQPDDSNIEKRYRKTRVIKKNKKTFKETKAVSEAFAYLENLKETDMNPDSLGKFKEEKIRAFKYIRRIREIDHFAFNNDRELVYDYAERCELTRLERNLRASIQHLKSFKRKGNDSTSGDC</sequence>
<dbReference type="Proteomes" id="UP000091820">
    <property type="component" value="Unassembled WGS sequence"/>
</dbReference>
<evidence type="ECO:0000256" key="1">
    <source>
        <dbReference type="ARBA" id="ARBA00004245"/>
    </source>
</evidence>
<evidence type="ECO:0000256" key="8">
    <source>
        <dbReference type="PROSITE-ProRule" id="PRU00283"/>
    </source>
</evidence>
<dbReference type="Pfam" id="PF00225">
    <property type="entry name" value="Kinesin"/>
    <property type="match status" value="1"/>
</dbReference>
<accession>A0A1A9WJF3</accession>
<keyword evidence="4" id="KW-0067">ATP-binding</keyword>
<keyword evidence="3" id="KW-0547">Nucleotide-binding</keyword>
<keyword evidence="7" id="KW-0963">Cytoplasm</keyword>
<dbReference type="SMART" id="SM00129">
    <property type="entry name" value="KISc"/>
    <property type="match status" value="1"/>
</dbReference>
<organism evidence="11 12">
    <name type="scientific">Glossina brevipalpis</name>
    <dbReference type="NCBI Taxonomy" id="37001"/>
    <lineage>
        <taxon>Eukaryota</taxon>
        <taxon>Metazoa</taxon>
        <taxon>Ecdysozoa</taxon>
        <taxon>Arthropoda</taxon>
        <taxon>Hexapoda</taxon>
        <taxon>Insecta</taxon>
        <taxon>Pterygota</taxon>
        <taxon>Neoptera</taxon>
        <taxon>Endopterygota</taxon>
        <taxon>Diptera</taxon>
        <taxon>Brachycera</taxon>
        <taxon>Muscomorpha</taxon>
        <taxon>Hippoboscoidea</taxon>
        <taxon>Glossinidae</taxon>
        <taxon>Glossina</taxon>
    </lineage>
</organism>
<dbReference type="EnsemblMetazoa" id="GBRI021954-RA">
    <property type="protein sequence ID" value="GBRI021954-PA"/>
    <property type="gene ID" value="GBRI021954"/>
</dbReference>
<dbReference type="GO" id="GO:0008017">
    <property type="term" value="F:microtubule binding"/>
    <property type="evidence" value="ECO:0007669"/>
    <property type="project" value="InterPro"/>
</dbReference>
<dbReference type="SUPFAM" id="SSF52540">
    <property type="entry name" value="P-loop containing nucleoside triphosphate hydrolases"/>
    <property type="match status" value="1"/>
</dbReference>
<dbReference type="InterPro" id="IPR036961">
    <property type="entry name" value="Kinesin_motor_dom_sf"/>
</dbReference>
<feature type="coiled-coil region" evidence="9">
    <location>
        <begin position="387"/>
        <end position="414"/>
    </location>
</feature>
<comment type="similarity">
    <text evidence="8">Belongs to the TRAFAC class myosin-kinesin ATPase superfamily. Kinesin family.</text>
</comment>
<evidence type="ECO:0000256" key="4">
    <source>
        <dbReference type="ARBA" id="ARBA00022840"/>
    </source>
</evidence>
<evidence type="ECO:0000313" key="11">
    <source>
        <dbReference type="EnsemblMetazoa" id="GBRI021954-PA"/>
    </source>
</evidence>
<keyword evidence="5 9" id="KW-0175">Coiled coil</keyword>
<reference evidence="11" key="2">
    <citation type="submission" date="2020-05" db="UniProtKB">
        <authorList>
            <consortium name="EnsemblMetazoa"/>
        </authorList>
    </citation>
    <scope>IDENTIFICATION</scope>
    <source>
        <strain evidence="11">IAEA</strain>
    </source>
</reference>
<keyword evidence="12" id="KW-1185">Reference proteome</keyword>
<dbReference type="PANTHER" id="PTHR47968">
    <property type="entry name" value="CENTROMERE PROTEIN E"/>
    <property type="match status" value="1"/>
</dbReference>
<dbReference type="InterPro" id="IPR001752">
    <property type="entry name" value="Kinesin_motor_dom"/>
</dbReference>
<dbReference type="AlphaFoldDB" id="A0A1A9WJF3"/>
<keyword evidence="6" id="KW-0505">Motor protein</keyword>
<keyword evidence="2" id="KW-0493">Microtubule</keyword>
<reference evidence="12" key="1">
    <citation type="submission" date="2014-03" db="EMBL/GenBank/DDBJ databases">
        <authorList>
            <person name="Aksoy S."/>
            <person name="Warren W."/>
            <person name="Wilson R.K."/>
        </authorList>
    </citation>
    <scope>NUCLEOTIDE SEQUENCE [LARGE SCALE GENOMIC DNA]</scope>
    <source>
        <strain evidence="12">IAEA</strain>
    </source>
</reference>
<dbReference type="GO" id="GO:0003777">
    <property type="term" value="F:microtubule motor activity"/>
    <property type="evidence" value="ECO:0007669"/>
    <property type="project" value="InterPro"/>
</dbReference>